<dbReference type="AlphaFoldDB" id="A0A0R2LGV0"/>
<evidence type="ECO:0000256" key="3">
    <source>
        <dbReference type="ARBA" id="ARBA00022448"/>
    </source>
</evidence>
<dbReference type="InterPro" id="IPR013525">
    <property type="entry name" value="ABC2_TM"/>
</dbReference>
<dbReference type="STRING" id="449659.IV66_GL001869"/>
<feature type="region of interest" description="Disordered" evidence="8">
    <location>
        <begin position="150"/>
        <end position="169"/>
    </location>
</feature>
<feature type="transmembrane region" description="Helical" evidence="9">
    <location>
        <begin position="357"/>
        <end position="377"/>
    </location>
</feature>
<dbReference type="GO" id="GO:0140359">
    <property type="term" value="F:ABC-type transporter activity"/>
    <property type="evidence" value="ECO:0007669"/>
    <property type="project" value="InterPro"/>
</dbReference>
<dbReference type="Pfam" id="PF12698">
    <property type="entry name" value="ABC2_membrane_3"/>
    <property type="match status" value="1"/>
</dbReference>
<dbReference type="InterPro" id="IPR047817">
    <property type="entry name" value="ABC2_TM_bact-type"/>
</dbReference>
<dbReference type="RefSeq" id="WP_017868432.1">
    <property type="nucleotide sequence ID" value="NZ_BJYB01000016.1"/>
</dbReference>
<keyword evidence="12" id="KW-1185">Reference proteome</keyword>
<dbReference type="PROSITE" id="PS51012">
    <property type="entry name" value="ABC_TM2"/>
    <property type="match status" value="1"/>
</dbReference>
<evidence type="ECO:0000313" key="12">
    <source>
        <dbReference type="Proteomes" id="UP000051886"/>
    </source>
</evidence>
<gene>
    <name evidence="11" type="ORF">IV66_GL001869</name>
</gene>
<proteinExistence type="inferred from homology"/>
<dbReference type="EMBL" id="JQCN01000045">
    <property type="protein sequence ID" value="KRN98538.1"/>
    <property type="molecule type" value="Genomic_DNA"/>
</dbReference>
<feature type="transmembrane region" description="Helical" evidence="9">
    <location>
        <begin position="266"/>
        <end position="290"/>
    </location>
</feature>
<keyword evidence="6 9" id="KW-1133">Transmembrane helix</keyword>
<keyword evidence="4" id="KW-1003">Cell membrane</keyword>
<comment type="caution">
    <text evidence="11">The sequence shown here is derived from an EMBL/GenBank/DDBJ whole genome shotgun (WGS) entry which is preliminary data.</text>
</comment>
<dbReference type="PANTHER" id="PTHR30294">
    <property type="entry name" value="MEMBRANE COMPONENT OF ABC TRANSPORTER YHHJ-RELATED"/>
    <property type="match status" value="1"/>
</dbReference>
<protein>
    <submittedName>
        <fullName evidence="11">ABC transporter, permease protein, DrrB family</fullName>
    </submittedName>
</protein>
<keyword evidence="5 9" id="KW-0812">Transmembrane</keyword>
<dbReference type="OrthoDB" id="9776218at2"/>
<evidence type="ECO:0000256" key="1">
    <source>
        <dbReference type="ARBA" id="ARBA00004651"/>
    </source>
</evidence>
<feature type="transmembrane region" description="Helical" evidence="9">
    <location>
        <begin position="21"/>
        <end position="39"/>
    </location>
</feature>
<feature type="transmembrane region" description="Helical" evidence="9">
    <location>
        <begin position="190"/>
        <end position="212"/>
    </location>
</feature>
<dbReference type="PANTHER" id="PTHR30294:SF38">
    <property type="entry name" value="TRANSPORT PERMEASE PROTEIN"/>
    <property type="match status" value="1"/>
</dbReference>
<feature type="compositionally biased region" description="Low complexity" evidence="8">
    <location>
        <begin position="158"/>
        <end position="169"/>
    </location>
</feature>
<comment type="subcellular location">
    <subcellularLocation>
        <location evidence="1">Cell membrane</location>
        <topology evidence="1">Multi-pass membrane protein</topology>
    </subcellularLocation>
</comment>
<dbReference type="InterPro" id="IPR051449">
    <property type="entry name" value="ABC-2_transporter_component"/>
</dbReference>
<name>A0A0R2LGV0_9LACO</name>
<evidence type="ECO:0000256" key="6">
    <source>
        <dbReference type="ARBA" id="ARBA00022989"/>
    </source>
</evidence>
<evidence type="ECO:0000256" key="5">
    <source>
        <dbReference type="ARBA" id="ARBA00022692"/>
    </source>
</evidence>
<evidence type="ECO:0000256" key="2">
    <source>
        <dbReference type="ARBA" id="ARBA00007783"/>
    </source>
</evidence>
<feature type="transmembrane region" description="Helical" evidence="9">
    <location>
        <begin position="233"/>
        <end position="260"/>
    </location>
</feature>
<dbReference type="GO" id="GO:0005886">
    <property type="term" value="C:plasma membrane"/>
    <property type="evidence" value="ECO:0007669"/>
    <property type="project" value="UniProtKB-SubCell"/>
</dbReference>
<evidence type="ECO:0000313" key="11">
    <source>
        <dbReference type="EMBL" id="KRN98538.1"/>
    </source>
</evidence>
<dbReference type="Proteomes" id="UP000051886">
    <property type="component" value="Unassembled WGS sequence"/>
</dbReference>
<comment type="similarity">
    <text evidence="2">Belongs to the ABC-2 integral membrane protein family.</text>
</comment>
<evidence type="ECO:0000256" key="8">
    <source>
        <dbReference type="SAM" id="MobiDB-lite"/>
    </source>
</evidence>
<evidence type="ECO:0000256" key="7">
    <source>
        <dbReference type="ARBA" id="ARBA00023136"/>
    </source>
</evidence>
<organism evidence="11 12">
    <name type="scientific">Ligilactobacillus pobuzihii</name>
    <dbReference type="NCBI Taxonomy" id="449659"/>
    <lineage>
        <taxon>Bacteria</taxon>
        <taxon>Bacillati</taxon>
        <taxon>Bacillota</taxon>
        <taxon>Bacilli</taxon>
        <taxon>Lactobacillales</taxon>
        <taxon>Lactobacillaceae</taxon>
        <taxon>Ligilactobacillus</taxon>
    </lineage>
</organism>
<accession>A0A0R2LGV0</accession>
<dbReference type="PATRIC" id="fig|449659.4.peg.1918"/>
<keyword evidence="3" id="KW-0813">Transport</keyword>
<sequence length="383" mass="42756">MRVWAIMQRLFKELLRDKRTLALILGGPVIVLVLLNVLFSVNMTTHVRIAAVDVKQELRESLDDVKHISVTEYSSKKEAKKDITKDKTDTIIKQDDNHFNVTYANTDSSKTNAVKQALRSVLIKEQVKGLAKSNGQLVKQLKQLTQSLPPEVKGQLPTQNSSSNKQSAQKTKISNHYWYGDSDTGFFDKIVPIILSFFVFLFVFLISGLALLKERTSGTLDRLLATPVKRSNIVFGYMASYGLLAILQTLIIIFVAVWLLKVEIVGNIWSVLFINILVALVALAFGILLSTFAESEFQMIQFIPLIIVPQLLFSGLIPLDSMPNWAQVFAGIMPLKYAGDAQASIILYGKSITTEGLNIAVLLLFLVVLTIINVVGLKRYRKV</sequence>
<feature type="domain" description="ABC transmembrane type-2" evidence="10">
    <location>
        <begin position="141"/>
        <end position="380"/>
    </location>
</feature>
<evidence type="ECO:0000259" key="10">
    <source>
        <dbReference type="PROSITE" id="PS51012"/>
    </source>
</evidence>
<evidence type="ECO:0000256" key="9">
    <source>
        <dbReference type="SAM" id="Phobius"/>
    </source>
</evidence>
<evidence type="ECO:0000256" key="4">
    <source>
        <dbReference type="ARBA" id="ARBA00022475"/>
    </source>
</evidence>
<reference evidence="11 12" key="1">
    <citation type="journal article" date="2015" name="Genome Announc.">
        <title>Expanding the biotechnology potential of lactobacilli through comparative genomics of 213 strains and associated genera.</title>
        <authorList>
            <person name="Sun Z."/>
            <person name="Harris H.M."/>
            <person name="McCann A."/>
            <person name="Guo C."/>
            <person name="Argimon S."/>
            <person name="Zhang W."/>
            <person name="Yang X."/>
            <person name="Jeffery I.B."/>
            <person name="Cooney J.C."/>
            <person name="Kagawa T.F."/>
            <person name="Liu W."/>
            <person name="Song Y."/>
            <person name="Salvetti E."/>
            <person name="Wrobel A."/>
            <person name="Rasinkangas P."/>
            <person name="Parkhill J."/>
            <person name="Rea M.C."/>
            <person name="O'Sullivan O."/>
            <person name="Ritari J."/>
            <person name="Douillard F.P."/>
            <person name="Paul Ross R."/>
            <person name="Yang R."/>
            <person name="Briner A.E."/>
            <person name="Felis G.E."/>
            <person name="de Vos W.M."/>
            <person name="Barrangou R."/>
            <person name="Klaenhammer T.R."/>
            <person name="Caufield P.W."/>
            <person name="Cui Y."/>
            <person name="Zhang H."/>
            <person name="O'Toole P.W."/>
        </authorList>
    </citation>
    <scope>NUCLEOTIDE SEQUENCE [LARGE SCALE GENOMIC DNA]</scope>
    <source>
        <strain evidence="11 12">NBRC 103219</strain>
    </source>
</reference>
<feature type="transmembrane region" description="Helical" evidence="9">
    <location>
        <begin position="302"/>
        <end position="319"/>
    </location>
</feature>
<keyword evidence="7 9" id="KW-0472">Membrane</keyword>